<dbReference type="PANTHER" id="PTHR11002:SF79">
    <property type="entry name" value="CARBONIC ANHYDRASE 2"/>
    <property type="match status" value="1"/>
</dbReference>
<dbReference type="RefSeq" id="WP_340362395.1">
    <property type="nucleotide sequence ID" value="NZ_JBBKZV010000002.1"/>
</dbReference>
<proteinExistence type="inferred from homology"/>
<evidence type="ECO:0000313" key="2">
    <source>
        <dbReference type="EMBL" id="MEJ8821343.1"/>
    </source>
</evidence>
<evidence type="ECO:0000256" key="1">
    <source>
        <dbReference type="ARBA" id="ARBA00006217"/>
    </source>
</evidence>
<name>A0ABU8VV68_9BURK</name>
<comment type="similarity">
    <text evidence="1">Belongs to the beta-class carbonic anhydrase family.</text>
</comment>
<dbReference type="EMBL" id="JBBKZV010000002">
    <property type="protein sequence ID" value="MEJ8821343.1"/>
    <property type="molecule type" value="Genomic_DNA"/>
</dbReference>
<dbReference type="InterPro" id="IPR036874">
    <property type="entry name" value="Carbonic_anhydrase_sf"/>
</dbReference>
<reference evidence="2 3" key="1">
    <citation type="submission" date="2024-03" db="EMBL/GenBank/DDBJ databases">
        <title>Novel species of the genus Variovorax.</title>
        <authorList>
            <person name="Liu Q."/>
            <person name="Xin Y.-H."/>
        </authorList>
    </citation>
    <scope>NUCLEOTIDE SEQUENCE [LARGE SCALE GENOMIC DNA]</scope>
    <source>
        <strain evidence="2 3">KACC 18501</strain>
    </source>
</reference>
<accession>A0ABU8VV68</accession>
<protein>
    <submittedName>
        <fullName evidence="2">Carbonic anhydrase</fullName>
    </submittedName>
</protein>
<sequence length="210" mass="22796">MMTAQEALQRLREGNERFASGVGNEETFMKRLRRARTDFQQEPFAIVIGCSDSRVPVEIVFDQDLGDLFVIRVAGNIVAPSQLGSVEYAAAAFGTPLVVVLGHSHCGAILGTLERLRRPAEARSPNMRFIAERIEPAVAGLLAPELGYDRETLICESVRANVRQSVDQLRHGSAILEGLIESGQLSVVGAEYSLGTGRVTLLDDAQLMSS</sequence>
<dbReference type="PANTHER" id="PTHR11002">
    <property type="entry name" value="CARBONIC ANHYDRASE"/>
    <property type="match status" value="1"/>
</dbReference>
<dbReference type="SMART" id="SM00947">
    <property type="entry name" value="Pro_CA"/>
    <property type="match status" value="1"/>
</dbReference>
<dbReference type="Gene3D" id="3.40.1050.10">
    <property type="entry name" value="Carbonic anhydrase"/>
    <property type="match status" value="1"/>
</dbReference>
<dbReference type="CDD" id="cd03378">
    <property type="entry name" value="beta_CA_cladeC"/>
    <property type="match status" value="1"/>
</dbReference>
<gene>
    <name evidence="2" type="ORF">WKW80_04735</name>
</gene>
<dbReference type="Proteomes" id="UP001363010">
    <property type="component" value="Unassembled WGS sequence"/>
</dbReference>
<evidence type="ECO:0000313" key="3">
    <source>
        <dbReference type="Proteomes" id="UP001363010"/>
    </source>
</evidence>
<organism evidence="2 3">
    <name type="scientific">Variovorax humicola</name>
    <dbReference type="NCBI Taxonomy" id="1769758"/>
    <lineage>
        <taxon>Bacteria</taxon>
        <taxon>Pseudomonadati</taxon>
        <taxon>Pseudomonadota</taxon>
        <taxon>Betaproteobacteria</taxon>
        <taxon>Burkholderiales</taxon>
        <taxon>Comamonadaceae</taxon>
        <taxon>Variovorax</taxon>
    </lineage>
</organism>
<keyword evidence="3" id="KW-1185">Reference proteome</keyword>
<dbReference type="InterPro" id="IPR001765">
    <property type="entry name" value="Carbonic_anhydrase"/>
</dbReference>
<dbReference type="SUPFAM" id="SSF53056">
    <property type="entry name" value="beta-carbonic anhydrase, cab"/>
    <property type="match status" value="1"/>
</dbReference>
<dbReference type="Pfam" id="PF00484">
    <property type="entry name" value="Pro_CA"/>
    <property type="match status" value="1"/>
</dbReference>
<comment type="caution">
    <text evidence="2">The sequence shown here is derived from an EMBL/GenBank/DDBJ whole genome shotgun (WGS) entry which is preliminary data.</text>
</comment>